<proteinExistence type="predicted"/>
<dbReference type="RefSeq" id="WP_075807287.1">
    <property type="nucleotide sequence ID" value="NZ_CP067341.1"/>
</dbReference>
<dbReference type="EMBL" id="CP067341">
    <property type="protein sequence ID" value="QQP10898.1"/>
    <property type="molecule type" value="Genomic_DNA"/>
</dbReference>
<dbReference type="Proteomes" id="UP000596049">
    <property type="component" value="Chromosome"/>
</dbReference>
<reference evidence="2 3" key="1">
    <citation type="submission" date="2020-01" db="EMBL/GenBank/DDBJ databases">
        <authorList>
            <person name="Liu G."/>
            <person name="Liu B."/>
        </authorList>
    </citation>
    <scope>NUCLEOTIDE SEQUENCE [LARGE SCALE GENOMIC DNA]</scope>
    <source>
        <strain evidence="2 3">FJAT-51161</strain>
    </source>
</reference>
<feature type="domain" description="Treble clef zinc finger" evidence="1">
    <location>
        <begin position="38"/>
        <end position="88"/>
    </location>
</feature>
<keyword evidence="3" id="KW-1185">Reference proteome</keyword>
<evidence type="ECO:0000313" key="3">
    <source>
        <dbReference type="Proteomes" id="UP000596049"/>
    </source>
</evidence>
<sequence>MCEDTYVNIQTGEVLDMERVSSLKDNAMLKHSPHLFIEWDFEKNDVDIYKVTKGSKMKLNFICKQCKSKHIAMPTNKIRSKMCIYCRGFKVNETNSLASLRPDLALQWHPNKNNTLSPHDVTCGYDKKVWWLGNCGHEWDMRVVDRNKGSNCPICANKRIIINENDLWTTHPYVAVLLKDESLGYKHHHGSTFCTDWICSNCGLEIKNKEIRVIVKKGLPCTNCSDGFSLPEKMMSAILSQLNINFDSQKSFSWSNNKRYDFYLPTLNMIIETHGAQHSVNPYKNGRSLKEEQINDEFKRSVAIENKIKNYIEIDCRVNDFDYIKKSIFNSTMTNFFNLKIINWENVYKKSFNSMVNEVCEIYKTTELTHTEISKKLNVSSSTVIRYLKIGAKMGIVEYTPNGERGIRSSGILNKKKVVQLEGSNLIKVWQSIDEASNAMGLKSSSSISIACKNNNRTAKGFNWSSLEQYGKIDK</sequence>
<protein>
    <recommendedName>
        <fullName evidence="1">Treble clef zinc finger domain-containing protein</fullName>
    </recommendedName>
</protein>
<feature type="domain" description="Treble clef zinc finger" evidence="1">
    <location>
        <begin position="104"/>
        <end position="158"/>
    </location>
</feature>
<dbReference type="Pfam" id="PF14311">
    <property type="entry name" value="DUF4379"/>
    <property type="match status" value="2"/>
</dbReference>
<evidence type="ECO:0000313" key="2">
    <source>
        <dbReference type="EMBL" id="QQP10898.1"/>
    </source>
</evidence>
<dbReference type="PANTHER" id="PTHR37317:SF1">
    <property type="entry name" value="ZINC-RIBBON DOMAIN-CONTAINING PROTEIN-RELATED"/>
    <property type="match status" value="1"/>
</dbReference>
<accession>A0ABX7ALV2</accession>
<organism evidence="2 3">
    <name type="scientific">Lysinibacillus agricola</name>
    <dbReference type="NCBI Taxonomy" id="2590012"/>
    <lineage>
        <taxon>Bacteria</taxon>
        <taxon>Bacillati</taxon>
        <taxon>Bacillota</taxon>
        <taxon>Bacilli</taxon>
        <taxon>Bacillales</taxon>
        <taxon>Bacillaceae</taxon>
        <taxon>Lysinibacillus</taxon>
    </lineage>
</organism>
<dbReference type="InterPro" id="IPR025487">
    <property type="entry name" value="DUF4379"/>
</dbReference>
<evidence type="ECO:0000259" key="1">
    <source>
        <dbReference type="Pfam" id="PF14311"/>
    </source>
</evidence>
<dbReference type="PANTHER" id="PTHR37317">
    <property type="entry name" value="BLR8090 PROTEIN"/>
    <property type="match status" value="1"/>
</dbReference>
<dbReference type="InterPro" id="IPR036388">
    <property type="entry name" value="WH-like_DNA-bd_sf"/>
</dbReference>
<dbReference type="Gene3D" id="1.10.10.10">
    <property type="entry name" value="Winged helix-like DNA-binding domain superfamily/Winged helix DNA-binding domain"/>
    <property type="match status" value="2"/>
</dbReference>
<name>A0ABX7ALV2_9BACI</name>
<gene>
    <name evidence="2" type="ORF">FJQ98_16770</name>
</gene>
<dbReference type="Gene3D" id="3.40.960.10">
    <property type="entry name" value="VSR Endonuclease"/>
    <property type="match status" value="1"/>
</dbReference>